<dbReference type="Pfam" id="PF07885">
    <property type="entry name" value="Ion_trans_2"/>
    <property type="match status" value="1"/>
</dbReference>
<evidence type="ECO:0000313" key="4">
    <source>
        <dbReference type="Proteomes" id="UP000068210"/>
    </source>
</evidence>
<dbReference type="InterPro" id="IPR013099">
    <property type="entry name" value="K_chnl_dom"/>
</dbReference>
<keyword evidence="1" id="KW-0812">Transmembrane</keyword>
<dbReference type="SUPFAM" id="SSF81324">
    <property type="entry name" value="Voltage-gated potassium channels"/>
    <property type="match status" value="1"/>
</dbReference>
<organism evidence="3 4">
    <name type="scientific">Azotobacter chroococcum NCIMB 8003</name>
    <dbReference type="NCBI Taxonomy" id="1328314"/>
    <lineage>
        <taxon>Bacteria</taxon>
        <taxon>Pseudomonadati</taxon>
        <taxon>Pseudomonadota</taxon>
        <taxon>Gammaproteobacteria</taxon>
        <taxon>Pseudomonadales</taxon>
        <taxon>Pseudomonadaceae</taxon>
        <taxon>Azotobacter</taxon>
    </lineage>
</organism>
<feature type="transmembrane region" description="Helical" evidence="1">
    <location>
        <begin position="121"/>
        <end position="146"/>
    </location>
</feature>
<dbReference type="RefSeq" id="WP_039804609.1">
    <property type="nucleotide sequence ID" value="NZ_CP010415.1"/>
</dbReference>
<feature type="transmembrane region" description="Helical" evidence="1">
    <location>
        <begin position="35"/>
        <end position="52"/>
    </location>
</feature>
<dbReference type="KEGG" id="acx:Achr_23760"/>
<dbReference type="HOGENOM" id="CLU_089632_1_1_6"/>
<accession>A0A0C4WID2</accession>
<feature type="domain" description="Potassium channel" evidence="2">
    <location>
        <begin position="130"/>
        <end position="211"/>
    </location>
</feature>
<keyword evidence="4" id="KW-1185">Reference proteome</keyword>
<evidence type="ECO:0000313" key="3">
    <source>
        <dbReference type="EMBL" id="AJE21813.1"/>
    </source>
</evidence>
<gene>
    <name evidence="3" type="ORF">Achr_23760</name>
</gene>
<feature type="transmembrane region" description="Helical" evidence="1">
    <location>
        <begin position="90"/>
        <end position="109"/>
    </location>
</feature>
<dbReference type="Gene3D" id="1.10.287.70">
    <property type="match status" value="1"/>
</dbReference>
<dbReference type="STRING" id="1328314.Achr_23760"/>
<feature type="transmembrane region" description="Helical" evidence="1">
    <location>
        <begin position="197"/>
        <end position="218"/>
    </location>
</feature>
<proteinExistence type="predicted"/>
<sequence length="220" mass="23895">MPPLLQYFIRLPSAGLLFIQLLGVLLYPLMEDTQIGPALLGAFGIVVLGAALRMVRRSAAVTWIALVLAAAILVLMLANTLASAWEIKLSLALLESAFYFYAAGSLIFYMLEDQRATTDELFAAGATFTLLAWAFAYLFMACQLVAPDSFVGQVNPGAPRSWMDLLFLSFTTLSGVGVGDILPLKPFSRALVMLEEFAGVMYFTLVVSRLIGLTILGARR</sequence>
<evidence type="ECO:0000256" key="1">
    <source>
        <dbReference type="SAM" id="Phobius"/>
    </source>
</evidence>
<dbReference type="AlphaFoldDB" id="A0A0C4WID2"/>
<protein>
    <recommendedName>
        <fullName evidence="2">Potassium channel domain-containing protein</fullName>
    </recommendedName>
</protein>
<dbReference type="EMBL" id="CP010415">
    <property type="protein sequence ID" value="AJE21813.1"/>
    <property type="molecule type" value="Genomic_DNA"/>
</dbReference>
<reference evidence="3 4" key="1">
    <citation type="journal article" date="2015" name="PLoS ONE">
        <title>Azotobacter Genomes: The Genome of Azotobacter chroococcum NCIMB 8003 (ATCC 4412).</title>
        <authorList>
            <person name="Robson R.L."/>
            <person name="Jones R."/>
            <person name="Robson R.M."/>
            <person name="Schwartz A."/>
            <person name="Richardson T.H."/>
        </authorList>
    </citation>
    <scope>NUCLEOTIDE SEQUENCE [LARGE SCALE GENOMIC DNA]</scope>
    <source>
        <strain evidence="3 4">NCIMB 8003</strain>
    </source>
</reference>
<keyword evidence="1" id="KW-0472">Membrane</keyword>
<feature type="transmembrane region" description="Helical" evidence="1">
    <location>
        <begin position="7"/>
        <end position="29"/>
    </location>
</feature>
<feature type="transmembrane region" description="Helical" evidence="1">
    <location>
        <begin position="59"/>
        <end position="78"/>
    </location>
</feature>
<keyword evidence="1" id="KW-1133">Transmembrane helix</keyword>
<name>A0A0C4WID2_9GAMM</name>
<evidence type="ECO:0000259" key="2">
    <source>
        <dbReference type="Pfam" id="PF07885"/>
    </source>
</evidence>
<dbReference type="Proteomes" id="UP000068210">
    <property type="component" value="Chromosome"/>
</dbReference>